<feature type="signal peptide" evidence="1">
    <location>
        <begin position="1"/>
        <end position="20"/>
    </location>
</feature>
<feature type="chain" id="PRO_5037255401" description="Cytochrome c domain-containing protein" evidence="1">
    <location>
        <begin position="21"/>
        <end position="443"/>
    </location>
</feature>
<evidence type="ECO:0000313" key="4">
    <source>
        <dbReference type="Proteomes" id="UP000664702"/>
    </source>
</evidence>
<proteinExistence type="predicted"/>
<dbReference type="KEGG" id="bban:J4G43_038255"/>
<dbReference type="Proteomes" id="UP000664702">
    <property type="component" value="Chromosome"/>
</dbReference>
<accession>A0A939S289</accession>
<reference evidence="3 4" key="2">
    <citation type="journal article" date="2022" name="Int. J. Syst. Evol. Microbiol.">
        <title>Strains of Bradyrhizobium barranii sp. nov. associated with legumes native to Canada are symbionts of soybeans and belong to different subspecies (subsp. barranii subsp. nov. and subsp. apii subsp. nov.) and symbiovars (sv. glycinearum and sv. septentrionale).</title>
        <authorList>
            <person name="Bromfield E.S.P."/>
            <person name="Cloutier S."/>
            <person name="Wasai-Hara S."/>
            <person name="Minamisawa K."/>
        </authorList>
    </citation>
    <scope>NUCLEOTIDE SEQUENCE [LARGE SCALE GENOMIC DNA]</scope>
    <source>
        <strain evidence="3 4">144S4</strain>
    </source>
</reference>
<evidence type="ECO:0000313" key="3">
    <source>
        <dbReference type="EMBL" id="UEM10451.1"/>
    </source>
</evidence>
<dbReference type="RefSeq" id="WP_208088073.1">
    <property type="nucleotide sequence ID" value="NZ_CP086136.1"/>
</dbReference>
<dbReference type="EMBL" id="CP086136">
    <property type="protein sequence ID" value="UEM10451.1"/>
    <property type="molecule type" value="Genomic_DNA"/>
</dbReference>
<evidence type="ECO:0008006" key="5">
    <source>
        <dbReference type="Google" id="ProtNLM"/>
    </source>
</evidence>
<evidence type="ECO:0000313" key="2">
    <source>
        <dbReference type="EMBL" id="MBO1866887.1"/>
    </source>
</evidence>
<reference evidence="2" key="1">
    <citation type="submission" date="2021-03" db="EMBL/GenBank/DDBJ databases">
        <title>Whole Genome Sequence of Bradyrhizobium sp. Strain 144S4.</title>
        <authorList>
            <person name="Bromfield E.S.P."/>
            <person name="Cloutier S."/>
        </authorList>
    </citation>
    <scope>NUCLEOTIDE SEQUENCE [LARGE SCALE GENOMIC DNA]</scope>
    <source>
        <strain evidence="2">144S4</strain>
    </source>
</reference>
<evidence type="ECO:0000256" key="1">
    <source>
        <dbReference type="SAM" id="SignalP"/>
    </source>
</evidence>
<gene>
    <name evidence="3" type="ORF">J4G43_038255</name>
    <name evidence="2" type="ORF">J4G43_40165</name>
</gene>
<organism evidence="2">
    <name type="scientific">Bradyrhizobium barranii subsp. barranii</name>
    <dbReference type="NCBI Taxonomy" id="2823807"/>
    <lineage>
        <taxon>Bacteria</taxon>
        <taxon>Pseudomonadati</taxon>
        <taxon>Pseudomonadota</taxon>
        <taxon>Alphaproteobacteria</taxon>
        <taxon>Hyphomicrobiales</taxon>
        <taxon>Nitrobacteraceae</taxon>
        <taxon>Bradyrhizobium</taxon>
        <taxon>Bradyrhizobium barranii</taxon>
    </lineage>
</organism>
<name>A0A939S289_9BRAD</name>
<sequence length="443" mass="48317">MRAAGVVVVLAMIAGSSCQADECQSFSASTMKANGTVAAAKWRVDYPPVRPNPNDPQPWESVDFRTKPADYMNAVLNTAKTSFKIADRRLVGTGQEEWWISQWLDYGNSGREPLMGLTKERGPDPGDLSKTNTRGSQVWAVGFYNKPGAAVFGEVFAEPCNPSFPVAMKFPNDTVSVKFLFTDASPDEVAYLQGAPEYDAFIDNLGAGSGGQDPSTRTIRSVRLLQVDISVKDSAKTGRSLDTGWVFGTFVWRGPAKGDALFDNLVPVSLQWGNDPGVYDGAIRESWINPDLRNVTYGWDQRLTMGFMGRANGPADNIRSSCLSCHSAARTPRASIGLLDNRFNMDDVANPAKVKAHIDTWFQNIKGSQLFQPSEPAASTLDYSLQLEAAAFRICLACQAGDLRGPTPTLCRSSGFYNRPVCNAPLEASVRKRLLDLVPPPRQ</sequence>
<dbReference type="PROSITE" id="PS51257">
    <property type="entry name" value="PROKAR_LIPOPROTEIN"/>
    <property type="match status" value="1"/>
</dbReference>
<dbReference type="EMBL" id="JAGEMI010000001">
    <property type="protein sequence ID" value="MBO1866887.1"/>
    <property type="molecule type" value="Genomic_DNA"/>
</dbReference>
<keyword evidence="1" id="KW-0732">Signal</keyword>
<dbReference type="AlphaFoldDB" id="A0A939S289"/>
<protein>
    <recommendedName>
        <fullName evidence="5">Cytochrome c domain-containing protein</fullName>
    </recommendedName>
</protein>